<reference evidence="3" key="1">
    <citation type="submission" date="2011-04" db="EMBL/GenBank/DDBJ databases">
        <title>Evolution of plant cell wall degrading machinery underlies the functional diversity of forest fungi.</title>
        <authorList>
            <consortium name="US DOE Joint Genome Institute (JGI-PGF)"/>
            <person name="Eastwood D.C."/>
            <person name="Floudas D."/>
            <person name="Binder M."/>
            <person name="Majcherczyk A."/>
            <person name="Schneider P."/>
            <person name="Aerts A."/>
            <person name="Asiegbu F.O."/>
            <person name="Baker S.E."/>
            <person name="Barry K."/>
            <person name="Bendiksby M."/>
            <person name="Blumentritt M."/>
            <person name="Coutinho P.M."/>
            <person name="Cullen D."/>
            <person name="Cullen D."/>
            <person name="Gathman A."/>
            <person name="Goodell B."/>
            <person name="Henrissat B."/>
            <person name="Ihrmark K."/>
            <person name="Kauserud H."/>
            <person name="Kohler A."/>
            <person name="LaButti K."/>
            <person name="Lapidus A."/>
            <person name="Lavin J.L."/>
            <person name="Lee Y.-H."/>
            <person name="Lindquist E."/>
            <person name="Lilly W."/>
            <person name="Lucas S."/>
            <person name="Morin E."/>
            <person name="Murat C."/>
            <person name="Oguiza J.A."/>
            <person name="Park J."/>
            <person name="Pisabarro A.G."/>
            <person name="Riley R."/>
            <person name="Rosling A."/>
            <person name="Salamov A."/>
            <person name="Schmidt O."/>
            <person name="Schmutz J."/>
            <person name="Skrede I."/>
            <person name="Stenlid J."/>
            <person name="Wiebenga A."/>
            <person name="Xie X."/>
            <person name="Kues U."/>
            <person name="Hibbett D.S."/>
            <person name="Hoffmeister D."/>
            <person name="Hogberg N."/>
            <person name="Martin F."/>
            <person name="Grigoriev I.V."/>
            <person name="Watkinson S.C."/>
        </authorList>
    </citation>
    <scope>NUCLEOTIDE SEQUENCE</scope>
    <source>
        <strain evidence="3">S7.9</strain>
    </source>
</reference>
<dbReference type="AlphaFoldDB" id="F8PC52"/>
<dbReference type="HOGENOM" id="CLU_020336_50_3_1"/>
<feature type="signal peptide" evidence="1">
    <location>
        <begin position="1"/>
        <end position="18"/>
    </location>
</feature>
<dbReference type="KEGG" id="sla:SERLADRAFT_411758"/>
<accession>F8PC52</accession>
<dbReference type="EMBL" id="GL945444">
    <property type="protein sequence ID" value="EGO19252.1"/>
    <property type="molecule type" value="Genomic_DNA"/>
</dbReference>
<gene>
    <name evidence="3" type="ORF">SERLADRAFT_411758</name>
</gene>
<dbReference type="SUPFAM" id="SSF53474">
    <property type="entry name" value="alpha/beta-Hydrolases"/>
    <property type="match status" value="1"/>
</dbReference>
<dbReference type="GO" id="GO:0046464">
    <property type="term" value="P:acylglycerol catabolic process"/>
    <property type="evidence" value="ECO:0007669"/>
    <property type="project" value="TreeGrafter"/>
</dbReference>
<protein>
    <recommendedName>
        <fullName evidence="2">Serine aminopeptidase S33 domain-containing protein</fullName>
    </recommendedName>
</protein>
<dbReference type="PANTHER" id="PTHR43798:SF5">
    <property type="entry name" value="MONOACYLGLYCEROL LIPASE ABHD6"/>
    <property type="match status" value="1"/>
</dbReference>
<dbReference type="OrthoDB" id="411064at2759"/>
<dbReference type="PRINTS" id="PR00111">
    <property type="entry name" value="ABHYDROLASE"/>
</dbReference>
<sequence length="285" mass="29915">MSLGYAFMLSICQLTIQADTQLCTLVTLTTGLKVHVEKAGTQSEKLPIVFVHGLGGSSTNYGPVIQTSGLTREREVITFDLEGHGLSPLSGGNISIEGFADSIALILQSAKIDKAVIVGHSMGGIIVTTLAAKYPAIVDKLILIGPVKAFPEAGVKALTARAASVREQGMSGIADTVVAAGTSQITQSSRPLAKYAVRASLLTTPAEAYALACLALTKAADPDYSLITMPVLILAGTEDKTCPEATVIFLSEKMPQAKVVTFENVGHWHLFEEVEGVSREIAAFA</sequence>
<dbReference type="Pfam" id="PF12146">
    <property type="entry name" value="Hydrolase_4"/>
    <property type="match status" value="1"/>
</dbReference>
<evidence type="ECO:0000259" key="2">
    <source>
        <dbReference type="Pfam" id="PF12146"/>
    </source>
</evidence>
<dbReference type="Gene3D" id="3.40.50.1820">
    <property type="entry name" value="alpha/beta hydrolase"/>
    <property type="match status" value="1"/>
</dbReference>
<evidence type="ECO:0000256" key="1">
    <source>
        <dbReference type="SAM" id="SignalP"/>
    </source>
</evidence>
<dbReference type="InterPro" id="IPR029058">
    <property type="entry name" value="AB_hydrolase_fold"/>
</dbReference>
<dbReference type="InterPro" id="IPR050266">
    <property type="entry name" value="AB_hydrolase_sf"/>
</dbReference>
<organism>
    <name type="scientific">Serpula lacrymans var. lacrymans (strain S7.9)</name>
    <name type="common">Dry rot fungus</name>
    <dbReference type="NCBI Taxonomy" id="578457"/>
    <lineage>
        <taxon>Eukaryota</taxon>
        <taxon>Fungi</taxon>
        <taxon>Dikarya</taxon>
        <taxon>Basidiomycota</taxon>
        <taxon>Agaricomycotina</taxon>
        <taxon>Agaricomycetes</taxon>
        <taxon>Agaricomycetidae</taxon>
        <taxon>Boletales</taxon>
        <taxon>Coniophorineae</taxon>
        <taxon>Serpulaceae</taxon>
        <taxon>Serpula</taxon>
    </lineage>
</organism>
<dbReference type="GeneID" id="18812966"/>
<dbReference type="Proteomes" id="UP000008064">
    <property type="component" value="Unassembled WGS sequence"/>
</dbReference>
<proteinExistence type="predicted"/>
<evidence type="ECO:0000313" key="3">
    <source>
        <dbReference type="EMBL" id="EGO19252.1"/>
    </source>
</evidence>
<dbReference type="RefSeq" id="XP_007323973.1">
    <property type="nucleotide sequence ID" value="XM_007323911.1"/>
</dbReference>
<dbReference type="GO" id="GO:0016020">
    <property type="term" value="C:membrane"/>
    <property type="evidence" value="ECO:0007669"/>
    <property type="project" value="TreeGrafter"/>
</dbReference>
<keyword evidence="1" id="KW-0732">Signal</keyword>
<dbReference type="PANTHER" id="PTHR43798">
    <property type="entry name" value="MONOACYLGLYCEROL LIPASE"/>
    <property type="match status" value="1"/>
</dbReference>
<dbReference type="InterPro" id="IPR022742">
    <property type="entry name" value="Hydrolase_4"/>
</dbReference>
<dbReference type="GO" id="GO:0047372">
    <property type="term" value="F:monoacylglycerol lipase activity"/>
    <property type="evidence" value="ECO:0007669"/>
    <property type="project" value="TreeGrafter"/>
</dbReference>
<dbReference type="InterPro" id="IPR000073">
    <property type="entry name" value="AB_hydrolase_1"/>
</dbReference>
<name>F8PC52_SERL9</name>
<feature type="chain" id="PRO_5003376448" description="Serine aminopeptidase S33 domain-containing protein" evidence="1">
    <location>
        <begin position="19"/>
        <end position="285"/>
    </location>
</feature>
<feature type="domain" description="Serine aminopeptidase S33" evidence="2">
    <location>
        <begin position="47"/>
        <end position="272"/>
    </location>
</feature>